<dbReference type="CDD" id="cd04458">
    <property type="entry name" value="CSP_CDS"/>
    <property type="match status" value="1"/>
</dbReference>
<feature type="compositionally biased region" description="Gly residues" evidence="2">
    <location>
        <begin position="133"/>
        <end position="148"/>
    </location>
</feature>
<evidence type="ECO:0000313" key="5">
    <source>
        <dbReference type="Proteomes" id="UP000013827"/>
    </source>
</evidence>
<dbReference type="SMR" id="A0A0D3IYK2"/>
<dbReference type="InterPro" id="IPR011129">
    <property type="entry name" value="CSD"/>
</dbReference>
<dbReference type="PROSITE" id="PS00352">
    <property type="entry name" value="CSD_1"/>
    <property type="match status" value="2"/>
</dbReference>
<dbReference type="STRING" id="2903.R1C2I7"/>
<dbReference type="OMA" id="GEDIFCH"/>
<dbReference type="PANTHER" id="PTHR12962:SF1">
    <property type="entry name" value="COLD SHOCK DOMAIN-CONTAINING PROTEIN CG9705"/>
    <property type="match status" value="1"/>
</dbReference>
<feature type="compositionally biased region" description="Basic and acidic residues" evidence="2">
    <location>
        <begin position="39"/>
        <end position="56"/>
    </location>
</feature>
<dbReference type="HOGENOM" id="CLU_922656_0_0_1"/>
<dbReference type="GO" id="GO:0003730">
    <property type="term" value="F:mRNA 3'-UTR binding"/>
    <property type="evidence" value="ECO:0007669"/>
    <property type="project" value="TreeGrafter"/>
</dbReference>
<evidence type="ECO:0000256" key="1">
    <source>
        <dbReference type="ARBA" id="ARBA00022553"/>
    </source>
</evidence>
<keyword evidence="1" id="KW-0597">Phosphoprotein</keyword>
<dbReference type="SUPFAM" id="SSF50249">
    <property type="entry name" value="Nucleic acid-binding proteins"/>
    <property type="match status" value="2"/>
</dbReference>
<evidence type="ECO:0000259" key="3">
    <source>
        <dbReference type="PROSITE" id="PS51857"/>
    </source>
</evidence>
<proteinExistence type="predicted"/>
<dbReference type="InterPro" id="IPR052069">
    <property type="entry name" value="Ca-reg_mRNA-binding_domain"/>
</dbReference>
<feature type="domain" description="CSD" evidence="3">
    <location>
        <begin position="168"/>
        <end position="232"/>
    </location>
</feature>
<dbReference type="KEGG" id="ehx:EMIHUDRAFT_436571"/>
<dbReference type="SMART" id="SM00357">
    <property type="entry name" value="CSP"/>
    <property type="match status" value="2"/>
</dbReference>
<reference evidence="5" key="1">
    <citation type="journal article" date="2013" name="Nature">
        <title>Pan genome of the phytoplankton Emiliania underpins its global distribution.</title>
        <authorList>
            <person name="Read B.A."/>
            <person name="Kegel J."/>
            <person name="Klute M.J."/>
            <person name="Kuo A."/>
            <person name="Lefebvre S.C."/>
            <person name="Maumus F."/>
            <person name="Mayer C."/>
            <person name="Miller J."/>
            <person name="Monier A."/>
            <person name="Salamov A."/>
            <person name="Young J."/>
            <person name="Aguilar M."/>
            <person name="Claverie J.M."/>
            <person name="Frickenhaus S."/>
            <person name="Gonzalez K."/>
            <person name="Herman E.K."/>
            <person name="Lin Y.C."/>
            <person name="Napier J."/>
            <person name="Ogata H."/>
            <person name="Sarno A.F."/>
            <person name="Shmutz J."/>
            <person name="Schroeder D."/>
            <person name="de Vargas C."/>
            <person name="Verret F."/>
            <person name="von Dassow P."/>
            <person name="Valentin K."/>
            <person name="Van de Peer Y."/>
            <person name="Wheeler G."/>
            <person name="Dacks J.B."/>
            <person name="Delwiche C.F."/>
            <person name="Dyhrman S.T."/>
            <person name="Glockner G."/>
            <person name="John U."/>
            <person name="Richards T."/>
            <person name="Worden A.Z."/>
            <person name="Zhang X."/>
            <person name="Grigoriev I.V."/>
            <person name="Allen A.E."/>
            <person name="Bidle K."/>
            <person name="Borodovsky M."/>
            <person name="Bowler C."/>
            <person name="Brownlee C."/>
            <person name="Cock J.M."/>
            <person name="Elias M."/>
            <person name="Gladyshev V.N."/>
            <person name="Groth M."/>
            <person name="Guda C."/>
            <person name="Hadaegh A."/>
            <person name="Iglesias-Rodriguez M.D."/>
            <person name="Jenkins J."/>
            <person name="Jones B.M."/>
            <person name="Lawson T."/>
            <person name="Leese F."/>
            <person name="Lindquist E."/>
            <person name="Lobanov A."/>
            <person name="Lomsadze A."/>
            <person name="Malik S.B."/>
            <person name="Marsh M.E."/>
            <person name="Mackinder L."/>
            <person name="Mock T."/>
            <person name="Mueller-Roeber B."/>
            <person name="Pagarete A."/>
            <person name="Parker M."/>
            <person name="Probert I."/>
            <person name="Quesneville H."/>
            <person name="Raines C."/>
            <person name="Rensing S.A."/>
            <person name="Riano-Pachon D.M."/>
            <person name="Richier S."/>
            <person name="Rokitta S."/>
            <person name="Shiraiwa Y."/>
            <person name="Soanes D.M."/>
            <person name="van der Giezen M."/>
            <person name="Wahlund T.M."/>
            <person name="Williams B."/>
            <person name="Wilson W."/>
            <person name="Wolfe G."/>
            <person name="Wurch L.L."/>
        </authorList>
    </citation>
    <scope>NUCLEOTIDE SEQUENCE</scope>
</reference>
<dbReference type="InterPro" id="IPR019844">
    <property type="entry name" value="CSD_CS"/>
</dbReference>
<dbReference type="PANTHER" id="PTHR12962">
    <property type="entry name" value="CALCIUM-REGULATED HEAT STABLE PROTEIN CRHSP-24-RELATED"/>
    <property type="match status" value="1"/>
</dbReference>
<feature type="region of interest" description="Disordered" evidence="2">
    <location>
        <begin position="14"/>
        <end position="60"/>
    </location>
</feature>
<feature type="region of interest" description="Disordered" evidence="2">
    <location>
        <begin position="116"/>
        <end position="165"/>
    </location>
</feature>
<dbReference type="RefSeq" id="XP_005768766.1">
    <property type="nucleotide sequence ID" value="XM_005768709.1"/>
</dbReference>
<dbReference type="Pfam" id="PF00313">
    <property type="entry name" value="CSD"/>
    <property type="match status" value="2"/>
</dbReference>
<dbReference type="eggNOG" id="ENOG502S8XB">
    <property type="taxonomic scope" value="Eukaryota"/>
</dbReference>
<dbReference type="PROSITE" id="PS51857">
    <property type="entry name" value="CSD_2"/>
    <property type="match status" value="2"/>
</dbReference>
<dbReference type="GO" id="GO:0043488">
    <property type="term" value="P:regulation of mRNA stability"/>
    <property type="evidence" value="ECO:0007669"/>
    <property type="project" value="TreeGrafter"/>
</dbReference>
<accession>A0A0D3IYK2</accession>
<dbReference type="PaxDb" id="2903-EOD16337"/>
<keyword evidence="5" id="KW-1185">Reference proteome</keyword>
<dbReference type="GeneID" id="17262497"/>
<organism evidence="4 5">
    <name type="scientific">Emiliania huxleyi (strain CCMP1516)</name>
    <dbReference type="NCBI Taxonomy" id="280463"/>
    <lineage>
        <taxon>Eukaryota</taxon>
        <taxon>Haptista</taxon>
        <taxon>Haptophyta</taxon>
        <taxon>Prymnesiophyceae</taxon>
        <taxon>Isochrysidales</taxon>
        <taxon>Noelaerhabdaceae</taxon>
        <taxon>Emiliania</taxon>
    </lineage>
</organism>
<dbReference type="Gene3D" id="2.40.50.140">
    <property type="entry name" value="Nucleic acid-binding proteins"/>
    <property type="match status" value="2"/>
</dbReference>
<dbReference type="InterPro" id="IPR012340">
    <property type="entry name" value="NA-bd_OB-fold"/>
</dbReference>
<dbReference type="GO" id="GO:0005737">
    <property type="term" value="C:cytoplasm"/>
    <property type="evidence" value="ECO:0007669"/>
    <property type="project" value="TreeGrafter"/>
</dbReference>
<feature type="domain" description="CSD" evidence="3">
    <location>
        <begin position="55"/>
        <end position="119"/>
    </location>
</feature>
<evidence type="ECO:0000313" key="4">
    <source>
        <dbReference type="EnsemblProtists" id="EOD16337"/>
    </source>
</evidence>
<sequence>MSYGGDSYGSFGGGGGGGGGYGGGGGSYGGGADYGGGGQRDRSRSPRADRGGDGKETGTALRWNEKGFGFIKPDDGGEDIFCHFSSILDGKKLLEGTKVKFVKRYDDRKGKERAEEVTGGFKKNPWDPHHFGGQKGGYGGGGYGGGGRPNDPPAPVAGGVSGPPPAGMFSGKVMRWNERGFGFIQPDEGGEDLFCHHSQIEDGNALAQGATVHFVKQWDDQKGKDRAVQVKGGFHEARPEGGGMGGGGGYGGGGYGGGGYGGGGGGYGGGGYGGGGYGGGGGGYGGGGGGYGGGGYGGGGRY</sequence>
<name>A0A0D3IYK2_EMIH1</name>
<dbReference type="InterPro" id="IPR002059">
    <property type="entry name" value="CSP_DNA-bd"/>
</dbReference>
<protein>
    <recommendedName>
        <fullName evidence="3">CSD domain-containing protein</fullName>
    </recommendedName>
</protein>
<dbReference type="EnsemblProtists" id="EOD16337">
    <property type="protein sequence ID" value="EOD16337"/>
    <property type="gene ID" value="EMIHUDRAFT_436571"/>
</dbReference>
<feature type="compositionally biased region" description="Gly residues" evidence="2">
    <location>
        <begin position="14"/>
        <end position="38"/>
    </location>
</feature>
<reference evidence="4" key="2">
    <citation type="submission" date="2024-10" db="UniProtKB">
        <authorList>
            <consortium name="EnsemblProtists"/>
        </authorList>
    </citation>
    <scope>IDENTIFICATION</scope>
</reference>
<dbReference type="AlphaFoldDB" id="A0A0D3IYK2"/>
<dbReference type="Proteomes" id="UP000013827">
    <property type="component" value="Unassembled WGS sequence"/>
</dbReference>
<evidence type="ECO:0000256" key="2">
    <source>
        <dbReference type="SAM" id="MobiDB-lite"/>
    </source>
</evidence>